<dbReference type="KEGG" id="cten:18247585"/>
<feature type="transmembrane region" description="Helical" evidence="8">
    <location>
        <begin position="175"/>
        <end position="198"/>
    </location>
</feature>
<protein>
    <recommendedName>
        <fullName evidence="9">Amino acid permease/ SLC12A domain-containing protein</fullName>
    </recommendedName>
</protein>
<reference evidence="10 11" key="1">
    <citation type="journal article" date="2011" name="Proc. Natl. Acad. Sci. U.S.A.">
        <title>Comparative genomics of xylose-fermenting fungi for enhanced biofuel production.</title>
        <authorList>
            <person name="Wohlbach D.J."/>
            <person name="Kuo A."/>
            <person name="Sato T.K."/>
            <person name="Potts K.M."/>
            <person name="Salamov A.A."/>
            <person name="LaButti K.M."/>
            <person name="Sun H."/>
            <person name="Clum A."/>
            <person name="Pangilinan J.L."/>
            <person name="Lindquist E.A."/>
            <person name="Lucas S."/>
            <person name="Lapidus A."/>
            <person name="Jin M."/>
            <person name="Gunawan C."/>
            <person name="Balan V."/>
            <person name="Dale B.E."/>
            <person name="Jeffries T.W."/>
            <person name="Zinkel R."/>
            <person name="Barry K.W."/>
            <person name="Grigoriev I.V."/>
            <person name="Gasch A.P."/>
        </authorList>
    </citation>
    <scope>NUCLEOTIDE SEQUENCE [LARGE SCALE GENOMIC DNA]</scope>
    <source>
        <strain evidence="11">ATCC 10573 / BCRC 21748 / CBS 615 / JCM 9827 / NBRC 10315 / NRRL Y-1498 / VKM Y-70</strain>
    </source>
</reference>
<evidence type="ECO:0000256" key="3">
    <source>
        <dbReference type="ARBA" id="ARBA00022448"/>
    </source>
</evidence>
<evidence type="ECO:0000256" key="4">
    <source>
        <dbReference type="ARBA" id="ARBA00022692"/>
    </source>
</evidence>
<proteinExistence type="inferred from homology"/>
<dbReference type="HOGENOM" id="CLU_007946_12_2_1"/>
<dbReference type="FunFam" id="1.20.1740.10:FF:000001">
    <property type="entry name" value="Amino acid permease"/>
    <property type="match status" value="1"/>
</dbReference>
<feature type="transmembrane region" description="Helical" evidence="8">
    <location>
        <begin position="67"/>
        <end position="88"/>
    </location>
</feature>
<gene>
    <name evidence="10" type="ORF">CANTEDRAFT_114800</name>
</gene>
<dbReference type="OrthoDB" id="3900342at2759"/>
<dbReference type="Pfam" id="PF00324">
    <property type="entry name" value="AA_permease"/>
    <property type="match status" value="1"/>
</dbReference>
<dbReference type="AlphaFoldDB" id="G3B6L2"/>
<feature type="transmembrane region" description="Helical" evidence="8">
    <location>
        <begin position="354"/>
        <end position="373"/>
    </location>
</feature>
<evidence type="ECO:0000256" key="2">
    <source>
        <dbReference type="ARBA" id="ARBA00006983"/>
    </source>
</evidence>
<feature type="domain" description="Amino acid permease/ SLC12A" evidence="9">
    <location>
        <begin position="39"/>
        <end position="482"/>
    </location>
</feature>
<sequence length="531" mass="59076">MATEKPESLKSLESSSSVTSGRKKFDPVTGVKRGLKTRHISMMALAGIIGPGAFLGLSRALNNGGPVGLLVGFSIVGILVVVMMFSIGELNSMFDFNFNSHAARWVDPAFGAALGWNYAFLWVCTLISEYVAVTSTLQFYSEKVPIYGYYLILWFCFSLYQMLGVDVFGEVEYILALVKIVFISGFYLFAIISAAGGIKGHSPGNPFRDYPLAHGFKGIAKSFVYAAQFYVGVESLSVTFTESRNVRKAVKRAVSQSIFRIFYIYFGLSIAYGITVPWNDPALSDGSAILNSVMTIALVKAGWKNAGYYVTTVILVTCVSSINSAVYFCARCIMRLSVEGYAPKVLAKVNKNGVPWVACNLVHLFGFISLLSMDSTSSVAYGYIVGLSGVSAFIVWTGIIFTHFKFRKGWLQQGNSASDLPFKAPFYPYSNYLGIFVGIFLCLVQGWTVFVPFQAGQFVDLYIMLPLFPIFYLIFKFWKKTKWIRSEDMDFETNRIDHEVEVGEKNEDATETVVEVPSKKQKISKLIWNYF</sequence>
<dbReference type="PANTHER" id="PTHR43341">
    <property type="entry name" value="AMINO ACID PERMEASE"/>
    <property type="match status" value="1"/>
</dbReference>
<dbReference type="EMBL" id="GL996524">
    <property type="protein sequence ID" value="EGV63496.1"/>
    <property type="molecule type" value="Genomic_DNA"/>
</dbReference>
<accession>G3B6L2</accession>
<dbReference type="GO" id="GO:0016020">
    <property type="term" value="C:membrane"/>
    <property type="evidence" value="ECO:0007669"/>
    <property type="project" value="UniProtKB-SubCell"/>
</dbReference>
<dbReference type="RefSeq" id="XP_006687289.1">
    <property type="nucleotide sequence ID" value="XM_006687226.1"/>
</dbReference>
<feature type="transmembrane region" description="Helical" evidence="8">
    <location>
        <begin position="42"/>
        <end position="61"/>
    </location>
</feature>
<evidence type="ECO:0000259" key="9">
    <source>
        <dbReference type="Pfam" id="PF00324"/>
    </source>
</evidence>
<dbReference type="InterPro" id="IPR050524">
    <property type="entry name" value="APC_YAT"/>
</dbReference>
<dbReference type="GeneID" id="18247585"/>
<evidence type="ECO:0000256" key="6">
    <source>
        <dbReference type="ARBA" id="ARBA00023136"/>
    </source>
</evidence>
<evidence type="ECO:0000256" key="5">
    <source>
        <dbReference type="ARBA" id="ARBA00022989"/>
    </source>
</evidence>
<keyword evidence="6 8" id="KW-0472">Membrane</keyword>
<dbReference type="GO" id="GO:0015171">
    <property type="term" value="F:amino acid transmembrane transporter activity"/>
    <property type="evidence" value="ECO:0007669"/>
    <property type="project" value="TreeGrafter"/>
</dbReference>
<name>G3B6L2_CANTC</name>
<evidence type="ECO:0000256" key="7">
    <source>
        <dbReference type="SAM" id="MobiDB-lite"/>
    </source>
</evidence>
<evidence type="ECO:0000313" key="10">
    <source>
        <dbReference type="EMBL" id="EGV63496.1"/>
    </source>
</evidence>
<feature type="transmembrane region" description="Helical" evidence="8">
    <location>
        <begin position="461"/>
        <end position="478"/>
    </location>
</feature>
<evidence type="ECO:0000256" key="1">
    <source>
        <dbReference type="ARBA" id="ARBA00004141"/>
    </source>
</evidence>
<feature type="transmembrane region" description="Helical" evidence="8">
    <location>
        <begin position="432"/>
        <end position="455"/>
    </location>
</feature>
<keyword evidence="5 8" id="KW-1133">Transmembrane helix</keyword>
<feature type="transmembrane region" description="Helical" evidence="8">
    <location>
        <begin position="308"/>
        <end position="333"/>
    </location>
</feature>
<keyword evidence="4 8" id="KW-0812">Transmembrane</keyword>
<dbReference type="PIRSF" id="PIRSF006060">
    <property type="entry name" value="AA_transporter"/>
    <property type="match status" value="1"/>
</dbReference>
<organism evidence="11">
    <name type="scientific">Candida tenuis (strain ATCC 10573 / BCRC 21748 / CBS 615 / JCM 9827 / NBRC 10315 / NRRL Y-1498 / VKM Y-70)</name>
    <name type="common">Yeast</name>
    <name type="synonym">Yamadazyma tenuis</name>
    <dbReference type="NCBI Taxonomy" id="590646"/>
    <lineage>
        <taxon>Eukaryota</taxon>
        <taxon>Fungi</taxon>
        <taxon>Dikarya</taxon>
        <taxon>Ascomycota</taxon>
        <taxon>Saccharomycotina</taxon>
        <taxon>Pichiomycetes</taxon>
        <taxon>Debaryomycetaceae</taxon>
        <taxon>Yamadazyma</taxon>
    </lineage>
</organism>
<dbReference type="Proteomes" id="UP000000707">
    <property type="component" value="Unassembled WGS sequence"/>
</dbReference>
<feature type="compositionally biased region" description="Basic and acidic residues" evidence="7">
    <location>
        <begin position="1"/>
        <end position="10"/>
    </location>
</feature>
<dbReference type="Gene3D" id="1.20.1740.10">
    <property type="entry name" value="Amino acid/polyamine transporter I"/>
    <property type="match status" value="1"/>
</dbReference>
<feature type="region of interest" description="Disordered" evidence="7">
    <location>
        <begin position="1"/>
        <end position="29"/>
    </location>
</feature>
<feature type="transmembrane region" description="Helical" evidence="8">
    <location>
        <begin position="144"/>
        <end position="163"/>
    </location>
</feature>
<keyword evidence="3" id="KW-0813">Transport</keyword>
<comment type="subcellular location">
    <subcellularLocation>
        <location evidence="1">Membrane</location>
        <topology evidence="1">Multi-pass membrane protein</topology>
    </subcellularLocation>
</comment>
<feature type="transmembrane region" description="Helical" evidence="8">
    <location>
        <begin position="218"/>
        <end position="240"/>
    </location>
</feature>
<evidence type="ECO:0000313" key="11">
    <source>
        <dbReference type="Proteomes" id="UP000000707"/>
    </source>
</evidence>
<evidence type="ECO:0000256" key="8">
    <source>
        <dbReference type="SAM" id="Phobius"/>
    </source>
</evidence>
<dbReference type="PANTHER" id="PTHR43341:SF26">
    <property type="entry name" value="GENERAL AMINO ACID PERMEASE AGP3"/>
    <property type="match status" value="1"/>
</dbReference>
<feature type="transmembrane region" description="Helical" evidence="8">
    <location>
        <begin position="109"/>
        <end position="132"/>
    </location>
</feature>
<feature type="transmembrane region" description="Helical" evidence="8">
    <location>
        <begin position="261"/>
        <end position="278"/>
    </location>
</feature>
<comment type="similarity">
    <text evidence="2">Belongs to the amino acid-polyamine-organocation (APC) superfamily. YAT (TC 2.A.3.10) family.</text>
</comment>
<dbReference type="eggNOG" id="KOG1286">
    <property type="taxonomic scope" value="Eukaryota"/>
</dbReference>
<dbReference type="InterPro" id="IPR004841">
    <property type="entry name" value="AA-permease/SLC12A_dom"/>
</dbReference>
<feature type="transmembrane region" description="Helical" evidence="8">
    <location>
        <begin position="379"/>
        <end position="401"/>
    </location>
</feature>
<keyword evidence="11" id="KW-1185">Reference proteome</keyword>